<evidence type="ECO:0000256" key="1">
    <source>
        <dbReference type="SAM" id="Coils"/>
    </source>
</evidence>
<organism evidence="3 4">
    <name type="scientific">Metabacillus indicus</name>
    <name type="common">Bacillus indicus</name>
    <dbReference type="NCBI Taxonomy" id="246786"/>
    <lineage>
        <taxon>Bacteria</taxon>
        <taxon>Bacillati</taxon>
        <taxon>Bacillota</taxon>
        <taxon>Bacilli</taxon>
        <taxon>Bacillales</taxon>
        <taxon>Bacillaceae</taxon>
        <taxon>Metabacillus</taxon>
    </lineage>
</organism>
<feature type="coiled-coil region" evidence="1">
    <location>
        <begin position="164"/>
        <end position="233"/>
    </location>
</feature>
<dbReference type="AlphaFoldDB" id="A0A084GLQ0"/>
<gene>
    <name evidence="3" type="ORF">GS18_0217150</name>
</gene>
<comment type="caution">
    <text evidence="3">The sequence shown here is derived from an EMBL/GenBank/DDBJ whole genome shotgun (WGS) entry which is preliminary data.</text>
</comment>
<feature type="transmembrane region" description="Helical" evidence="2">
    <location>
        <begin position="88"/>
        <end position="106"/>
    </location>
</feature>
<keyword evidence="4" id="KW-1185">Reference proteome</keyword>
<accession>A0A084GLQ0</accession>
<sequence>MSENRKPEDYFHLLAENTEEYIKNLKAGYVSTDKELSVAAVNKRMWRYIKVNARNSIFWLKFSLPFLTGGTLWIPYYPFNVMTDEGKIIVLTIIGIVSICLLRNTTLNLMKQPSKKDFFHLGAYEKYNKDEYSAFSQLISDPHFSFKKLKDDLKSPSVLKDSSLDEHKSFINDLKETIKQKNAELYNINSEMKELKAEIKEHQKNSDYVRENIEELENAIRSIEKEKEIYTKIVKNSHNNLQMFVNRNFSEDVLNDLQFDYMYSIYELQSDKSFKFVTCKGVNAHELPSNIKHSDKQNTIITANRRKGKVVFRDAEIVKAIPISDEKVVAVQLHLTDEQIDILNDDLNSLHKIAKIDIEATFRLFWICLLIQHSVDELKTQLKGAGNE</sequence>
<dbReference type="Proteomes" id="UP000028549">
    <property type="component" value="Unassembled WGS sequence"/>
</dbReference>
<evidence type="ECO:0000313" key="4">
    <source>
        <dbReference type="Proteomes" id="UP000028549"/>
    </source>
</evidence>
<dbReference type="OrthoDB" id="2839258at2"/>
<evidence type="ECO:0000256" key="2">
    <source>
        <dbReference type="SAM" id="Phobius"/>
    </source>
</evidence>
<dbReference type="RefSeq" id="WP_029566115.1">
    <property type="nucleotide sequence ID" value="NZ_JNVC02000014.1"/>
</dbReference>
<name>A0A084GLQ0_METID</name>
<reference evidence="3 4" key="1">
    <citation type="journal article" date="2005" name="Int. J. Syst. Evol. Microbiol.">
        <title>Bacillus cibi sp. nov., isolated from jeotgal, a traditional Korean fermented seafood.</title>
        <authorList>
            <person name="Yoon J.H."/>
            <person name="Lee C.H."/>
            <person name="Oh T.K."/>
        </authorList>
    </citation>
    <scope>NUCLEOTIDE SEQUENCE [LARGE SCALE GENOMIC DNA]</scope>
    <source>
        <strain evidence="3 4">DSM 16189</strain>
    </source>
</reference>
<keyword evidence="2" id="KW-0472">Membrane</keyword>
<keyword evidence="1" id="KW-0175">Coiled coil</keyword>
<dbReference type="EMBL" id="JNVC02000014">
    <property type="protein sequence ID" value="KEZ48262.1"/>
    <property type="molecule type" value="Genomic_DNA"/>
</dbReference>
<protein>
    <submittedName>
        <fullName evidence="3">Uncharacterized protein</fullName>
    </submittedName>
</protein>
<keyword evidence="2" id="KW-0812">Transmembrane</keyword>
<keyword evidence="2" id="KW-1133">Transmembrane helix</keyword>
<proteinExistence type="predicted"/>
<evidence type="ECO:0000313" key="3">
    <source>
        <dbReference type="EMBL" id="KEZ48262.1"/>
    </source>
</evidence>
<feature type="transmembrane region" description="Helical" evidence="2">
    <location>
        <begin position="57"/>
        <end position="76"/>
    </location>
</feature>